<evidence type="ECO:0000256" key="4">
    <source>
        <dbReference type="ARBA" id="ARBA00022741"/>
    </source>
</evidence>
<evidence type="ECO:0000256" key="1">
    <source>
        <dbReference type="ARBA" id="ARBA00001210"/>
    </source>
</evidence>
<proteinExistence type="predicted"/>
<dbReference type="AlphaFoldDB" id="A0A1G9USM4"/>
<comment type="catalytic activity">
    <reaction evidence="1">
        <text>3'-dephospho-CoA + ATP = 2'-(5''-triphospho-alpha-D-ribosyl)-3'-dephospho-CoA + adenine</text>
        <dbReference type="Rhea" id="RHEA:15117"/>
        <dbReference type="ChEBI" id="CHEBI:16708"/>
        <dbReference type="ChEBI" id="CHEBI:30616"/>
        <dbReference type="ChEBI" id="CHEBI:57328"/>
        <dbReference type="ChEBI" id="CHEBI:61378"/>
        <dbReference type="EC" id="2.4.2.52"/>
    </reaction>
</comment>
<keyword evidence="3" id="KW-0808">Transferase</keyword>
<organism evidence="6 7">
    <name type="scientific">Geoalkalibacter ferrihydriticus</name>
    <dbReference type="NCBI Taxonomy" id="392333"/>
    <lineage>
        <taxon>Bacteria</taxon>
        <taxon>Pseudomonadati</taxon>
        <taxon>Thermodesulfobacteriota</taxon>
        <taxon>Desulfuromonadia</taxon>
        <taxon>Desulfuromonadales</taxon>
        <taxon>Geoalkalibacteraceae</taxon>
        <taxon>Geoalkalibacter</taxon>
    </lineage>
</organism>
<reference evidence="6 7" key="1">
    <citation type="submission" date="2016-10" db="EMBL/GenBank/DDBJ databases">
        <authorList>
            <person name="de Groot N.N."/>
        </authorList>
    </citation>
    <scope>NUCLEOTIDE SEQUENCE [LARGE SCALE GENOMIC DNA]</scope>
    <source>
        <strain evidence="6 7">DSM 17813</strain>
    </source>
</reference>
<dbReference type="GO" id="GO:0005524">
    <property type="term" value="F:ATP binding"/>
    <property type="evidence" value="ECO:0007669"/>
    <property type="project" value="UniProtKB-KW"/>
</dbReference>
<dbReference type="GO" id="GO:0051191">
    <property type="term" value="P:prosthetic group biosynthetic process"/>
    <property type="evidence" value="ECO:0007669"/>
    <property type="project" value="TreeGrafter"/>
</dbReference>
<dbReference type="Gene3D" id="1.10.4200.10">
    <property type="entry name" value="Triphosphoribosyl-dephospho-CoA protein"/>
    <property type="match status" value="1"/>
</dbReference>
<dbReference type="Pfam" id="PF01874">
    <property type="entry name" value="CitG"/>
    <property type="match status" value="1"/>
</dbReference>
<dbReference type="STRING" id="392333.SAMN05660860_02860"/>
<dbReference type="GO" id="GO:0046917">
    <property type="term" value="F:triphosphoribosyl-dephospho-CoA synthase activity"/>
    <property type="evidence" value="ECO:0007669"/>
    <property type="project" value="UniProtKB-EC"/>
</dbReference>
<sequence>MPPMHSSLAFEIHRLADCLTEGLRRELFLTPKPGLVDLLDAGSHPDLSLSLMLESIEFVAQGYRTFAAALVRGCCAADLVPVGRALENRLLSTFGTNTHKGAIFLGGLLLCALAHNGGRSHHLQKAVSAVAAQILPQHHTGATHGAALRNQKAATGILGEARRGLPALFEDALPALAAARAGGWDHSQAGLAAMARLMQKVEDTTALHRCGPSGLERLRSDGARLEVFLLQKVDPAPFLLAANRDYMRLRLTMGGVADLLAMAFGLSAFHHRRSCHASTAEVTAA</sequence>
<dbReference type="OrthoDB" id="114886at2"/>
<name>A0A1G9USM4_9BACT</name>
<evidence type="ECO:0000313" key="6">
    <source>
        <dbReference type="EMBL" id="SDM62900.1"/>
    </source>
</evidence>
<protein>
    <recommendedName>
        <fullName evidence="2">triphosphoribosyl-dephospho-CoA synthase</fullName>
        <ecNumber evidence="2">2.4.2.52</ecNumber>
    </recommendedName>
</protein>
<dbReference type="InterPro" id="IPR002736">
    <property type="entry name" value="CitG"/>
</dbReference>
<dbReference type="PANTHER" id="PTHR30201">
    <property type="entry name" value="TRIPHOSPHORIBOSYL-DEPHOSPHO-COA SYNTHASE"/>
    <property type="match status" value="1"/>
</dbReference>
<dbReference type="EMBL" id="FNGU01000008">
    <property type="protein sequence ID" value="SDM62900.1"/>
    <property type="molecule type" value="Genomic_DNA"/>
</dbReference>
<evidence type="ECO:0000256" key="5">
    <source>
        <dbReference type="ARBA" id="ARBA00022840"/>
    </source>
</evidence>
<dbReference type="EC" id="2.4.2.52" evidence="2"/>
<gene>
    <name evidence="6" type="ORF">SAMN05660860_02860</name>
</gene>
<evidence type="ECO:0000256" key="3">
    <source>
        <dbReference type="ARBA" id="ARBA00022679"/>
    </source>
</evidence>
<accession>A0A1G9USM4</accession>
<evidence type="ECO:0000313" key="7">
    <source>
        <dbReference type="Proteomes" id="UP000182146"/>
    </source>
</evidence>
<dbReference type="Proteomes" id="UP000182146">
    <property type="component" value="Unassembled WGS sequence"/>
</dbReference>
<dbReference type="PANTHER" id="PTHR30201:SF2">
    <property type="entry name" value="2-(5''-TRIPHOSPHORIBOSYL)-3'-DEPHOSPHOCOENZYME-A SYNTHASE"/>
    <property type="match status" value="1"/>
</dbReference>
<keyword evidence="5" id="KW-0067">ATP-binding</keyword>
<keyword evidence="4" id="KW-0547">Nucleotide-binding</keyword>
<evidence type="ECO:0000256" key="2">
    <source>
        <dbReference type="ARBA" id="ARBA00012074"/>
    </source>
</evidence>